<dbReference type="InterPro" id="IPR013249">
    <property type="entry name" value="RNA_pol_sigma70_r4_t2"/>
</dbReference>
<reference evidence="7 8" key="1">
    <citation type="journal article" date="2012" name="J. Bacteriol.">
        <title>Complete genome sequence of Pelagibacterium halotolerans B2T.</title>
        <authorList>
            <person name="Huo Y.Y."/>
            <person name="Cheng H."/>
            <person name="Han X.F."/>
            <person name="Jiang X.W."/>
            <person name="Sun C."/>
            <person name="Zhang X.Q."/>
            <person name="Zhu X.F."/>
            <person name="Liu Y.F."/>
            <person name="Li P.F."/>
            <person name="Ni P.X."/>
            <person name="Wu M."/>
        </authorList>
    </citation>
    <scope>NUCLEOTIDE SEQUENCE [LARGE SCALE GENOMIC DNA]</scope>
    <source>
        <strain evidence="8">DSM 22347 / JCM 15775 / CGMCC 1.7692 / B2</strain>
    </source>
</reference>
<feature type="domain" description="RNA polymerase sigma factor 70 region 4 type 2" evidence="6">
    <location>
        <begin position="130"/>
        <end position="182"/>
    </location>
</feature>
<dbReference type="GO" id="GO:0006352">
    <property type="term" value="P:DNA-templated transcription initiation"/>
    <property type="evidence" value="ECO:0007669"/>
    <property type="project" value="InterPro"/>
</dbReference>
<dbReference type="NCBIfam" id="TIGR02937">
    <property type="entry name" value="sigma70-ECF"/>
    <property type="match status" value="1"/>
</dbReference>
<dbReference type="CDD" id="cd06171">
    <property type="entry name" value="Sigma70_r4"/>
    <property type="match status" value="1"/>
</dbReference>
<keyword evidence="3" id="KW-0731">Sigma factor</keyword>
<evidence type="ECO:0000313" key="8">
    <source>
        <dbReference type="Proteomes" id="UP000008850"/>
    </source>
</evidence>
<dbReference type="InterPro" id="IPR014284">
    <property type="entry name" value="RNA_pol_sigma-70_dom"/>
</dbReference>
<dbReference type="InterPro" id="IPR013324">
    <property type="entry name" value="RNA_pol_sigma_r3/r4-like"/>
</dbReference>
<feature type="domain" description="RNA polymerase sigma-70 region 2" evidence="5">
    <location>
        <begin position="32"/>
        <end position="100"/>
    </location>
</feature>
<dbReference type="Proteomes" id="UP000008850">
    <property type="component" value="Chromosome"/>
</dbReference>
<dbReference type="AlphaFoldDB" id="G4R827"/>
<dbReference type="KEGG" id="phl:KKY_1280"/>
<dbReference type="PANTHER" id="PTHR43133">
    <property type="entry name" value="RNA POLYMERASE ECF-TYPE SIGMA FACTO"/>
    <property type="match status" value="1"/>
</dbReference>
<dbReference type="EMBL" id="CP003075">
    <property type="protein sequence ID" value="AEQ51305.1"/>
    <property type="molecule type" value="Genomic_DNA"/>
</dbReference>
<dbReference type="PANTHER" id="PTHR43133:SF62">
    <property type="entry name" value="RNA POLYMERASE SIGMA FACTOR SIGZ"/>
    <property type="match status" value="1"/>
</dbReference>
<evidence type="ECO:0000313" key="7">
    <source>
        <dbReference type="EMBL" id="AEQ51305.1"/>
    </source>
</evidence>
<keyword evidence="2" id="KW-0805">Transcription regulation</keyword>
<comment type="similarity">
    <text evidence="1">Belongs to the sigma-70 factor family. ECF subfamily.</text>
</comment>
<dbReference type="InterPro" id="IPR036388">
    <property type="entry name" value="WH-like_DNA-bd_sf"/>
</dbReference>
<dbReference type="InterPro" id="IPR007627">
    <property type="entry name" value="RNA_pol_sigma70_r2"/>
</dbReference>
<protein>
    <submittedName>
        <fullName evidence="7">RNA polymerase sigma-70 factor</fullName>
    </submittedName>
</protein>
<name>G4R827_PELHB</name>
<keyword evidence="8" id="KW-1185">Reference proteome</keyword>
<dbReference type="HOGENOM" id="CLU_047691_9_3_5"/>
<gene>
    <name evidence="7" type="ordered locus">KKY_1280</name>
</gene>
<dbReference type="Pfam" id="PF04542">
    <property type="entry name" value="Sigma70_r2"/>
    <property type="match status" value="1"/>
</dbReference>
<dbReference type="GO" id="GO:0016987">
    <property type="term" value="F:sigma factor activity"/>
    <property type="evidence" value="ECO:0007669"/>
    <property type="project" value="UniProtKB-KW"/>
</dbReference>
<dbReference type="SUPFAM" id="SSF88659">
    <property type="entry name" value="Sigma3 and sigma4 domains of RNA polymerase sigma factors"/>
    <property type="match status" value="1"/>
</dbReference>
<dbReference type="STRING" id="1082931.KKY_1280"/>
<dbReference type="InterPro" id="IPR039425">
    <property type="entry name" value="RNA_pol_sigma-70-like"/>
</dbReference>
<evidence type="ECO:0000259" key="5">
    <source>
        <dbReference type="Pfam" id="PF04542"/>
    </source>
</evidence>
<evidence type="ECO:0000256" key="2">
    <source>
        <dbReference type="ARBA" id="ARBA00023015"/>
    </source>
</evidence>
<evidence type="ECO:0000256" key="1">
    <source>
        <dbReference type="ARBA" id="ARBA00010641"/>
    </source>
</evidence>
<dbReference type="GO" id="GO:0003677">
    <property type="term" value="F:DNA binding"/>
    <property type="evidence" value="ECO:0007669"/>
    <property type="project" value="InterPro"/>
</dbReference>
<dbReference type="Gene3D" id="1.10.10.10">
    <property type="entry name" value="Winged helix-like DNA-binding domain superfamily/Winged helix DNA-binding domain"/>
    <property type="match status" value="1"/>
</dbReference>
<proteinExistence type="inferred from homology"/>
<sequence length="187" mass="20620">MWGAMNEQGAAAQVNSLVIEIAKGDRSALEALFRMEAGRLLAVARRIVRRSDLAEEVVQDAFVAIWQRSGQYDPEYGEARGWITRIVRNRALNLLRDAGRVDHVDSQTLQAMGDRTADASNAYELLPERQALKGCLKQLDAKKRTAILLCYVTGLTHGEVAAKLDAPLGTVKAWIRRGMSALQECLG</sequence>
<evidence type="ECO:0000256" key="4">
    <source>
        <dbReference type="ARBA" id="ARBA00023163"/>
    </source>
</evidence>
<evidence type="ECO:0000256" key="3">
    <source>
        <dbReference type="ARBA" id="ARBA00023082"/>
    </source>
</evidence>
<evidence type="ECO:0000259" key="6">
    <source>
        <dbReference type="Pfam" id="PF08281"/>
    </source>
</evidence>
<organism evidence="7 8">
    <name type="scientific">Pelagibacterium halotolerans (strain DSM 22347 / JCM 15775 / CGMCC 1.7692 / B2)</name>
    <dbReference type="NCBI Taxonomy" id="1082931"/>
    <lineage>
        <taxon>Bacteria</taxon>
        <taxon>Pseudomonadati</taxon>
        <taxon>Pseudomonadota</taxon>
        <taxon>Alphaproteobacteria</taxon>
        <taxon>Hyphomicrobiales</taxon>
        <taxon>Devosiaceae</taxon>
        <taxon>Pelagibacterium</taxon>
    </lineage>
</organism>
<dbReference type="Pfam" id="PF08281">
    <property type="entry name" value="Sigma70_r4_2"/>
    <property type="match status" value="1"/>
</dbReference>
<keyword evidence="4" id="KW-0804">Transcription</keyword>
<accession>G4R827</accession>
<dbReference type="Gene3D" id="1.10.1740.10">
    <property type="match status" value="1"/>
</dbReference>
<dbReference type="InterPro" id="IPR013325">
    <property type="entry name" value="RNA_pol_sigma_r2"/>
</dbReference>
<dbReference type="eggNOG" id="COG1595">
    <property type="taxonomic scope" value="Bacteria"/>
</dbReference>
<dbReference type="PATRIC" id="fig|1082931.4.peg.1262"/>
<dbReference type="SUPFAM" id="SSF88946">
    <property type="entry name" value="Sigma2 domain of RNA polymerase sigma factors"/>
    <property type="match status" value="1"/>
</dbReference>